<accession>W6K474</accession>
<dbReference type="Proteomes" id="UP000035763">
    <property type="component" value="Unassembled WGS sequence"/>
</dbReference>
<protein>
    <submittedName>
        <fullName evidence="1">Uncharacterized protein</fullName>
    </submittedName>
</protein>
<name>W6K474_9MICO</name>
<organism evidence="1 2">
    <name type="scientific">Nostocoides australiense Ben110</name>
    <dbReference type="NCBI Taxonomy" id="1193182"/>
    <lineage>
        <taxon>Bacteria</taxon>
        <taxon>Bacillati</taxon>
        <taxon>Actinomycetota</taxon>
        <taxon>Actinomycetes</taxon>
        <taxon>Micrococcales</taxon>
        <taxon>Intrasporangiaceae</taxon>
        <taxon>Nostocoides</taxon>
    </lineage>
</organism>
<dbReference type="STRING" id="1193182.BN11_4510020"/>
<sequence length="58" mass="6479">MEKDKQAQVCELHICTAIVVALQGPENGPFFRSVVTFSDFRAASMVDYALSVESAWWV</sequence>
<reference evidence="1 2" key="1">
    <citation type="journal article" date="2013" name="ISME J.">
        <title>A metabolic model for members of the genus Tetrasphaera involved in enhanced biological phosphorus removal.</title>
        <authorList>
            <person name="Kristiansen R."/>
            <person name="Nguyen H.T.T."/>
            <person name="Saunders A.M."/>
            <person name="Nielsen J.L."/>
            <person name="Wimmer R."/>
            <person name="Le V.Q."/>
            <person name="McIlroy S.J."/>
            <person name="Petrovski S."/>
            <person name="Seviour R.J."/>
            <person name="Calteau A."/>
            <person name="Nielsen K.L."/>
            <person name="Nielsen P.H."/>
        </authorList>
    </citation>
    <scope>NUCLEOTIDE SEQUENCE [LARGE SCALE GENOMIC DNA]</scope>
    <source>
        <strain evidence="1 2">Ben110</strain>
    </source>
</reference>
<dbReference type="EMBL" id="CAJA01000392">
    <property type="protein sequence ID" value="CCH74519.1"/>
    <property type="molecule type" value="Genomic_DNA"/>
</dbReference>
<keyword evidence="2" id="KW-1185">Reference proteome</keyword>
<gene>
    <name evidence="1" type="ORF">BN11_4510020</name>
</gene>
<dbReference type="RefSeq" id="WP_235435547.1">
    <property type="nucleotide sequence ID" value="NZ_HG764815.1"/>
</dbReference>
<evidence type="ECO:0000313" key="1">
    <source>
        <dbReference type="EMBL" id="CCH74519.1"/>
    </source>
</evidence>
<dbReference type="AlphaFoldDB" id="W6K474"/>
<evidence type="ECO:0000313" key="2">
    <source>
        <dbReference type="Proteomes" id="UP000035763"/>
    </source>
</evidence>
<comment type="caution">
    <text evidence="1">The sequence shown here is derived from an EMBL/GenBank/DDBJ whole genome shotgun (WGS) entry which is preliminary data.</text>
</comment>
<proteinExistence type="predicted"/>